<protein>
    <recommendedName>
        <fullName evidence="4">Antitoxin</fullName>
    </recommendedName>
</protein>
<reference evidence="2 3" key="1">
    <citation type="journal article" date="2015" name="Nature">
        <title>rRNA introns, odd ribosomes, and small enigmatic genomes across a large radiation of phyla.</title>
        <authorList>
            <person name="Brown C.T."/>
            <person name="Hug L.A."/>
            <person name="Thomas B.C."/>
            <person name="Sharon I."/>
            <person name="Castelle C.J."/>
            <person name="Singh A."/>
            <person name="Wilkins M.J."/>
            <person name="Williams K.H."/>
            <person name="Banfield J.F."/>
        </authorList>
    </citation>
    <scope>NUCLEOTIDE SEQUENCE [LARGE SCALE GENOMIC DNA]</scope>
</reference>
<dbReference type="Gene3D" id="3.40.1620.10">
    <property type="entry name" value="YefM-like domain"/>
    <property type="match status" value="1"/>
</dbReference>
<accession>A0A0G1Q288</accession>
<evidence type="ECO:0000313" key="2">
    <source>
        <dbReference type="EMBL" id="KKU02775.1"/>
    </source>
</evidence>
<proteinExistence type="inferred from homology"/>
<organism evidence="2 3">
    <name type="scientific">Candidatus Amesbacteria bacterium GW2011_GWC2_45_19</name>
    <dbReference type="NCBI Taxonomy" id="1618366"/>
    <lineage>
        <taxon>Bacteria</taxon>
        <taxon>Candidatus Amesiibacteriota</taxon>
    </lineage>
</organism>
<name>A0A0G1Q288_9BACT</name>
<sequence>MIQQLINDERFTNIQKAQAGLTKLFQKASKSGTFYRVLKNDQPLGVLIPNSSWESLTEDLEALSSPNYLKRIAAARKSKKYFTLDQVKHELGI</sequence>
<dbReference type="AlphaFoldDB" id="A0A0G1Q288"/>
<comment type="caution">
    <text evidence="2">The sequence shown here is derived from an EMBL/GenBank/DDBJ whole genome shotgun (WGS) entry which is preliminary data.</text>
</comment>
<dbReference type="InterPro" id="IPR036165">
    <property type="entry name" value="YefM-like_sf"/>
</dbReference>
<comment type="similarity">
    <text evidence="1">Belongs to the phD/YefM antitoxin family.</text>
</comment>
<dbReference type="EMBL" id="LCKS01000007">
    <property type="protein sequence ID" value="KKU02775.1"/>
    <property type="molecule type" value="Genomic_DNA"/>
</dbReference>
<evidence type="ECO:0000256" key="1">
    <source>
        <dbReference type="ARBA" id="ARBA00009981"/>
    </source>
</evidence>
<dbReference type="Proteomes" id="UP000034264">
    <property type="component" value="Unassembled WGS sequence"/>
</dbReference>
<gene>
    <name evidence="2" type="ORF">UX05_C0007G0004</name>
</gene>
<evidence type="ECO:0000313" key="3">
    <source>
        <dbReference type="Proteomes" id="UP000034264"/>
    </source>
</evidence>
<dbReference type="SUPFAM" id="SSF143120">
    <property type="entry name" value="YefM-like"/>
    <property type="match status" value="1"/>
</dbReference>
<evidence type="ECO:0008006" key="4">
    <source>
        <dbReference type="Google" id="ProtNLM"/>
    </source>
</evidence>